<dbReference type="PIRSF" id="PIRSF017393">
    <property type="entry name" value="MTase_SAV2177"/>
    <property type="match status" value="1"/>
</dbReference>
<dbReference type="Pfam" id="PF04672">
    <property type="entry name" value="Methyltransf_19"/>
    <property type="match status" value="1"/>
</dbReference>
<reference evidence="3" key="1">
    <citation type="submission" date="2017-06" db="EMBL/GenBank/DDBJ databases">
        <authorList>
            <person name="Varghese N."/>
            <person name="Submissions S."/>
        </authorList>
    </citation>
    <scope>NUCLEOTIDE SEQUENCE [LARGE SCALE GENOMIC DNA]</scope>
    <source>
        <strain evidence="3">DSM 44485</strain>
    </source>
</reference>
<sequence length="278" mass="28507">MAAAVTSGAALSPTRRADPSPPGGGTALSTTSASVARMCNYLLGGKDNYAADREAAERALRDCPVVLRLVQANRGFLDHAAALLAGEAGLRQFVDVGCGLPAAENLGDLVRRAAPDCRVAYVDNDAMVLTHARALLAVDAGTGAFAGDVRDPAALLADPGLRRLIDFSEPVAVFLLGVLDFVADEDDPAGIVAALAAGLAPGSHVVITHAERSPELDPVSGPCEGVDIPFRPRSADEIARICASLRMLAPYPALLPGPAPQADPRPLPLIGCVGRVTG</sequence>
<dbReference type="GO" id="GO:0032259">
    <property type="term" value="P:methylation"/>
    <property type="evidence" value="ECO:0007669"/>
    <property type="project" value="UniProtKB-KW"/>
</dbReference>
<dbReference type="EMBL" id="FZNP01000001">
    <property type="protein sequence ID" value="SNR25422.1"/>
    <property type="molecule type" value="Genomic_DNA"/>
</dbReference>
<dbReference type="OrthoDB" id="3469162at2"/>
<dbReference type="Gene3D" id="3.40.50.150">
    <property type="entry name" value="Vaccinia Virus protein VP39"/>
    <property type="match status" value="1"/>
</dbReference>
<organism evidence="2 3">
    <name type="scientific">Actinomadura mexicana</name>
    <dbReference type="NCBI Taxonomy" id="134959"/>
    <lineage>
        <taxon>Bacteria</taxon>
        <taxon>Bacillati</taxon>
        <taxon>Actinomycetota</taxon>
        <taxon>Actinomycetes</taxon>
        <taxon>Streptosporangiales</taxon>
        <taxon>Thermomonosporaceae</taxon>
        <taxon>Actinomadura</taxon>
    </lineage>
</organism>
<evidence type="ECO:0000313" key="2">
    <source>
        <dbReference type="EMBL" id="SNR25422.1"/>
    </source>
</evidence>
<dbReference type="InterPro" id="IPR029063">
    <property type="entry name" value="SAM-dependent_MTases_sf"/>
</dbReference>
<feature type="region of interest" description="Disordered" evidence="1">
    <location>
        <begin position="1"/>
        <end position="29"/>
    </location>
</feature>
<evidence type="ECO:0000256" key="1">
    <source>
        <dbReference type="SAM" id="MobiDB-lite"/>
    </source>
</evidence>
<accession>A0A238UTI5</accession>
<protein>
    <submittedName>
        <fullName evidence="2">S-adenosyl methyltransferase</fullName>
    </submittedName>
</protein>
<keyword evidence="2" id="KW-0489">Methyltransferase</keyword>
<evidence type="ECO:0000313" key="3">
    <source>
        <dbReference type="Proteomes" id="UP000198420"/>
    </source>
</evidence>
<dbReference type="RefSeq" id="WP_089309810.1">
    <property type="nucleotide sequence ID" value="NZ_FZNP01000001.1"/>
</dbReference>
<dbReference type="SUPFAM" id="SSF53335">
    <property type="entry name" value="S-adenosyl-L-methionine-dependent methyltransferases"/>
    <property type="match status" value="1"/>
</dbReference>
<dbReference type="AlphaFoldDB" id="A0A238UTI5"/>
<dbReference type="Proteomes" id="UP000198420">
    <property type="component" value="Unassembled WGS sequence"/>
</dbReference>
<dbReference type="GO" id="GO:0008168">
    <property type="term" value="F:methyltransferase activity"/>
    <property type="evidence" value="ECO:0007669"/>
    <property type="project" value="UniProtKB-KW"/>
</dbReference>
<name>A0A238UTI5_9ACTN</name>
<proteinExistence type="predicted"/>
<keyword evidence="2" id="KW-0808">Transferase</keyword>
<gene>
    <name evidence="2" type="ORF">SAMN06265355_101401</name>
</gene>
<dbReference type="InterPro" id="IPR006764">
    <property type="entry name" value="SAM_dep_MeTrfase_SAV2177_type"/>
</dbReference>
<keyword evidence="3" id="KW-1185">Reference proteome</keyword>